<comment type="caution">
    <text evidence="1">The sequence shown here is derived from an EMBL/GenBank/DDBJ whole genome shotgun (WGS) entry which is preliminary data.</text>
</comment>
<proteinExistence type="predicted"/>
<dbReference type="RefSeq" id="WP_286135502.1">
    <property type="nucleotide sequence ID" value="NZ_BRPL01000002.1"/>
</dbReference>
<reference evidence="1" key="1">
    <citation type="submission" date="2022-07" db="EMBL/GenBank/DDBJ databases">
        <authorList>
            <person name="Kouya T."/>
            <person name="Ishiyama Y."/>
        </authorList>
    </citation>
    <scope>NUCLEOTIDE SEQUENCE</scope>
    <source>
        <strain evidence="1">WR16-4</strain>
    </source>
</reference>
<evidence type="ECO:0000313" key="1">
    <source>
        <dbReference type="EMBL" id="GLB46041.1"/>
    </source>
</evidence>
<dbReference type="AlphaFoldDB" id="A0A9W6EQG1"/>
<dbReference type="EMBL" id="BRPL01000002">
    <property type="protein sequence ID" value="GLB46041.1"/>
    <property type="molecule type" value="Genomic_DNA"/>
</dbReference>
<name>A0A9W6EQG1_9LACO</name>
<accession>A0A9W6EQG1</accession>
<gene>
    <name evidence="1" type="ORF">WR164_00200</name>
</gene>
<evidence type="ECO:0000313" key="2">
    <source>
        <dbReference type="Proteomes" id="UP001144204"/>
    </source>
</evidence>
<sequence>MFVKIRKTGNSKSLTVPKSFNMPDNIKMSVRKDKDGSIIYTPVSDSKNPFEGKWFNKKIKQDDISKNLKLSDKEWS</sequence>
<evidence type="ECO:0008006" key="3">
    <source>
        <dbReference type="Google" id="ProtNLM"/>
    </source>
</evidence>
<protein>
    <recommendedName>
        <fullName evidence="3">AbrB/MazE/SpoVT family DNA-binding domain-containing protein</fullName>
    </recommendedName>
</protein>
<reference evidence="1" key="2">
    <citation type="journal article" date="2023" name="PLoS ONE">
        <title>Philodulcilactobacillus myokoensis gen. nov., sp. nov., a fructophilic, acidophilic, and agar-phobic lactic acid bacterium isolated from fermented vegetable extracts.</title>
        <authorList>
            <person name="Kouya T."/>
            <person name="Ishiyama Y."/>
            <person name="Ohashi S."/>
            <person name="Kumakubo R."/>
            <person name="Yamazaki T."/>
            <person name="Otaki T."/>
        </authorList>
    </citation>
    <scope>NUCLEOTIDE SEQUENCE</scope>
    <source>
        <strain evidence="1">WR16-4</strain>
    </source>
</reference>
<dbReference type="Proteomes" id="UP001144204">
    <property type="component" value="Unassembled WGS sequence"/>
</dbReference>
<organism evidence="1 2">
    <name type="scientific">Philodulcilactobacillus myokoensis</name>
    <dbReference type="NCBI Taxonomy" id="2929573"/>
    <lineage>
        <taxon>Bacteria</taxon>
        <taxon>Bacillati</taxon>
        <taxon>Bacillota</taxon>
        <taxon>Bacilli</taxon>
        <taxon>Lactobacillales</taxon>
        <taxon>Lactobacillaceae</taxon>
        <taxon>Philodulcilactobacillus</taxon>
    </lineage>
</organism>
<keyword evidence="2" id="KW-1185">Reference proteome</keyword>